<reference evidence="2" key="1">
    <citation type="journal article" date="2023" name="IScience">
        <title>Live-bearing cockroach genome reveals convergent evolutionary mechanisms linked to viviparity in insects and beyond.</title>
        <authorList>
            <person name="Fouks B."/>
            <person name="Harrison M.C."/>
            <person name="Mikhailova A.A."/>
            <person name="Marchal E."/>
            <person name="English S."/>
            <person name="Carruthers M."/>
            <person name="Jennings E.C."/>
            <person name="Chiamaka E.L."/>
            <person name="Frigard R.A."/>
            <person name="Pippel M."/>
            <person name="Attardo G.M."/>
            <person name="Benoit J.B."/>
            <person name="Bornberg-Bauer E."/>
            <person name="Tobe S.S."/>
        </authorList>
    </citation>
    <scope>NUCLEOTIDE SEQUENCE</scope>
    <source>
        <strain evidence="2">Stay&amp;Tobe</strain>
    </source>
</reference>
<keyword evidence="3" id="KW-1185">Reference proteome</keyword>
<feature type="non-terminal residue" evidence="2">
    <location>
        <position position="1"/>
    </location>
</feature>
<dbReference type="GO" id="GO:0005319">
    <property type="term" value="F:lipid transporter activity"/>
    <property type="evidence" value="ECO:0007669"/>
    <property type="project" value="TreeGrafter"/>
</dbReference>
<dbReference type="GO" id="GO:0140359">
    <property type="term" value="F:ABC-type transporter activity"/>
    <property type="evidence" value="ECO:0007669"/>
    <property type="project" value="InterPro"/>
</dbReference>
<dbReference type="PANTHER" id="PTHR19229:SF250">
    <property type="entry name" value="ABC TRANSPORTER DOMAIN-CONTAINING PROTEIN-RELATED"/>
    <property type="match status" value="1"/>
</dbReference>
<organism evidence="2 3">
    <name type="scientific">Diploptera punctata</name>
    <name type="common">Pacific beetle cockroach</name>
    <dbReference type="NCBI Taxonomy" id="6984"/>
    <lineage>
        <taxon>Eukaryota</taxon>
        <taxon>Metazoa</taxon>
        <taxon>Ecdysozoa</taxon>
        <taxon>Arthropoda</taxon>
        <taxon>Hexapoda</taxon>
        <taxon>Insecta</taxon>
        <taxon>Pterygota</taxon>
        <taxon>Neoptera</taxon>
        <taxon>Polyneoptera</taxon>
        <taxon>Dictyoptera</taxon>
        <taxon>Blattodea</taxon>
        <taxon>Blaberoidea</taxon>
        <taxon>Blaberidae</taxon>
        <taxon>Diplopterinae</taxon>
        <taxon>Diploptera</taxon>
    </lineage>
</organism>
<dbReference type="GO" id="GO:0016020">
    <property type="term" value="C:membrane"/>
    <property type="evidence" value="ECO:0007669"/>
    <property type="project" value="InterPro"/>
</dbReference>
<accession>A0AAD7ZCT9</accession>
<dbReference type="GO" id="GO:0016887">
    <property type="term" value="F:ATP hydrolysis activity"/>
    <property type="evidence" value="ECO:0007669"/>
    <property type="project" value="InterPro"/>
</dbReference>
<dbReference type="EMBL" id="JASPKZ010009164">
    <property type="protein sequence ID" value="KAJ9577957.1"/>
    <property type="molecule type" value="Genomic_DNA"/>
</dbReference>
<feature type="domain" description="ABC transporter" evidence="1">
    <location>
        <begin position="55"/>
        <end position="142"/>
    </location>
</feature>
<evidence type="ECO:0000259" key="1">
    <source>
        <dbReference type="Pfam" id="PF00005"/>
    </source>
</evidence>
<dbReference type="Gene3D" id="3.40.50.300">
    <property type="entry name" value="P-loop containing nucleotide triphosphate hydrolases"/>
    <property type="match status" value="1"/>
</dbReference>
<dbReference type="InterPro" id="IPR026082">
    <property type="entry name" value="ABCA"/>
</dbReference>
<name>A0AAD7ZCT9_DIPPU</name>
<protein>
    <recommendedName>
        <fullName evidence="1">ABC transporter domain-containing protein</fullName>
    </recommendedName>
</protein>
<comment type="caution">
    <text evidence="2">The sequence shown here is derived from an EMBL/GenBank/DDBJ whole genome shotgun (WGS) entry which is preliminary data.</text>
</comment>
<evidence type="ECO:0000313" key="2">
    <source>
        <dbReference type="EMBL" id="KAJ9577957.1"/>
    </source>
</evidence>
<proteinExistence type="predicted"/>
<dbReference type="SUPFAM" id="SSF52540">
    <property type="entry name" value="P-loop containing nucleoside triphosphate hydrolases"/>
    <property type="match status" value="1"/>
</dbReference>
<reference evidence="2" key="2">
    <citation type="submission" date="2023-05" db="EMBL/GenBank/DDBJ databases">
        <authorList>
            <person name="Fouks B."/>
        </authorList>
    </citation>
    <scope>NUCLEOTIDE SEQUENCE</scope>
    <source>
        <strain evidence="2">Stay&amp;Tobe</strain>
        <tissue evidence="2">Testes</tissue>
    </source>
</reference>
<dbReference type="PANTHER" id="PTHR19229">
    <property type="entry name" value="ATP-BINDING CASSETTE TRANSPORTER SUBFAMILY A ABCA"/>
    <property type="match status" value="1"/>
</dbReference>
<dbReference type="InterPro" id="IPR003439">
    <property type="entry name" value="ABC_transporter-like_ATP-bd"/>
</dbReference>
<sequence>CCAILIAGDWEGFYDFGDGIMNSFEMIVQQNKHMSGFMYLVAKHTDSWLGLTRCNYVGYCPQDDGVLPEMTVGETLYMYALFRGIPVRYIGDAVYELADTMLFAEYLNRKIEKCSGGTKRKVSAAIGILGNPPLIFLDEPTTGIDPEAKRKMWDLLSAIRESGSCIYTLFSQYG</sequence>
<dbReference type="Proteomes" id="UP001233999">
    <property type="component" value="Unassembled WGS sequence"/>
</dbReference>
<evidence type="ECO:0000313" key="3">
    <source>
        <dbReference type="Proteomes" id="UP001233999"/>
    </source>
</evidence>
<gene>
    <name evidence="2" type="ORF">L9F63_025181</name>
</gene>
<dbReference type="GO" id="GO:0005524">
    <property type="term" value="F:ATP binding"/>
    <property type="evidence" value="ECO:0007669"/>
    <property type="project" value="InterPro"/>
</dbReference>
<dbReference type="InterPro" id="IPR027417">
    <property type="entry name" value="P-loop_NTPase"/>
</dbReference>
<dbReference type="Pfam" id="PF00005">
    <property type="entry name" value="ABC_tran"/>
    <property type="match status" value="1"/>
</dbReference>
<dbReference type="AlphaFoldDB" id="A0AAD7ZCT9"/>